<evidence type="ECO:0008006" key="3">
    <source>
        <dbReference type="Google" id="ProtNLM"/>
    </source>
</evidence>
<evidence type="ECO:0000313" key="2">
    <source>
        <dbReference type="Proteomes" id="UP001593940"/>
    </source>
</evidence>
<proteinExistence type="predicted"/>
<keyword evidence="2" id="KW-1185">Reference proteome</keyword>
<name>A0ABV6YDR8_9HYPH</name>
<gene>
    <name evidence="1" type="ORF">ACETIH_22585</name>
</gene>
<protein>
    <recommendedName>
        <fullName evidence="3">HTH araC/xylS-type domain-containing protein</fullName>
    </recommendedName>
</protein>
<sequence>MIAEVEAEQHRVAEPAARHRLAIASVLANEVFFGSFRNRREIAGYLGLTSWTLRRMSRRASLASRAVI</sequence>
<dbReference type="RefSeq" id="WP_377031089.1">
    <property type="nucleotide sequence ID" value="NZ_JBHOMY010000110.1"/>
</dbReference>
<organism evidence="1 2">
    <name type="scientific">Microvirga arabica</name>
    <dbReference type="NCBI Taxonomy" id="1128671"/>
    <lineage>
        <taxon>Bacteria</taxon>
        <taxon>Pseudomonadati</taxon>
        <taxon>Pseudomonadota</taxon>
        <taxon>Alphaproteobacteria</taxon>
        <taxon>Hyphomicrobiales</taxon>
        <taxon>Methylobacteriaceae</taxon>
        <taxon>Microvirga</taxon>
    </lineage>
</organism>
<evidence type="ECO:0000313" key="1">
    <source>
        <dbReference type="EMBL" id="MFC1459432.1"/>
    </source>
</evidence>
<comment type="caution">
    <text evidence="1">The sequence shown here is derived from an EMBL/GenBank/DDBJ whole genome shotgun (WGS) entry which is preliminary data.</text>
</comment>
<dbReference type="Proteomes" id="UP001593940">
    <property type="component" value="Unassembled WGS sequence"/>
</dbReference>
<accession>A0ABV6YDR8</accession>
<reference evidence="1 2" key="1">
    <citation type="submission" date="2024-09" db="EMBL/GenBank/DDBJ databases">
        <title>Nodulacao em especies de Leguminosae Basais da Amazonia e Caracterizacao dos Rizobios e Bacterias Associadas aos Nodulos.</title>
        <authorList>
            <person name="Jambeiro I.C.A."/>
            <person name="Lopes I.S."/>
            <person name="Aguiar E.R.G.R."/>
            <person name="Santos A.F.J."/>
            <person name="Dos Santos J.M.F."/>
            <person name="Gross E."/>
        </authorList>
    </citation>
    <scope>NUCLEOTIDE SEQUENCE [LARGE SCALE GENOMIC DNA]</scope>
    <source>
        <strain evidence="1 2">BRUESC1165</strain>
    </source>
</reference>
<dbReference type="EMBL" id="JBHOMY010000110">
    <property type="protein sequence ID" value="MFC1459432.1"/>
    <property type="molecule type" value="Genomic_DNA"/>
</dbReference>